<comment type="caution">
    <text evidence="1">The sequence shown here is derived from an EMBL/GenBank/DDBJ whole genome shotgun (WGS) entry which is preliminary data.</text>
</comment>
<dbReference type="Proteomes" id="UP000646426">
    <property type="component" value="Unassembled WGS sequence"/>
</dbReference>
<dbReference type="RefSeq" id="WP_189455007.1">
    <property type="nucleotide sequence ID" value="NZ_BMYD01000002.1"/>
</dbReference>
<dbReference type="CDD" id="cd02440">
    <property type="entry name" value="AdoMet_MTases"/>
    <property type="match status" value="1"/>
</dbReference>
<proteinExistence type="predicted"/>
<dbReference type="SUPFAM" id="SSF53335">
    <property type="entry name" value="S-adenosyl-L-methionine-dependent methyltransferases"/>
    <property type="match status" value="1"/>
</dbReference>
<dbReference type="Gene3D" id="3.40.50.150">
    <property type="entry name" value="Vaccinia Virus protein VP39"/>
    <property type="match status" value="1"/>
</dbReference>
<dbReference type="GO" id="GO:0008168">
    <property type="term" value="F:methyltransferase activity"/>
    <property type="evidence" value="ECO:0007669"/>
    <property type="project" value="UniProtKB-KW"/>
</dbReference>
<evidence type="ECO:0000313" key="2">
    <source>
        <dbReference type="Proteomes" id="UP000646426"/>
    </source>
</evidence>
<reference evidence="1" key="2">
    <citation type="submission" date="2020-09" db="EMBL/GenBank/DDBJ databases">
        <authorList>
            <person name="Sun Q."/>
            <person name="Kim S."/>
        </authorList>
    </citation>
    <scope>NUCLEOTIDE SEQUENCE</scope>
    <source>
        <strain evidence="1">KCTC 23077</strain>
    </source>
</reference>
<dbReference type="Pfam" id="PF13489">
    <property type="entry name" value="Methyltransf_23"/>
    <property type="match status" value="1"/>
</dbReference>
<dbReference type="GO" id="GO:0032259">
    <property type="term" value="P:methylation"/>
    <property type="evidence" value="ECO:0007669"/>
    <property type="project" value="UniProtKB-KW"/>
</dbReference>
<evidence type="ECO:0000313" key="1">
    <source>
        <dbReference type="EMBL" id="GHA78660.1"/>
    </source>
</evidence>
<gene>
    <name evidence="1" type="ORF">GCM10007067_14960</name>
</gene>
<sequence length="231" mass="25051">MNTAAATRPLEAAAANAIARRFLPSSRFGNRWDYHYTRIKLGTDPLYPGVHDALRGCDAPLLDMGCGLGLLAHTLRAAGLATPYRGVDSDASKIARGTRVASQAGLADVGFETVDLARTIPEHRGSVAILDVLQFIPDEAQVRLIDAAIAMLTPDARLVIRTGLADGSTRARVTRAVDVFSRVVGWMHRAPQRFPDAAQLRARFDAAGLSSEFVPLHGNTPFNNWRVVAWR</sequence>
<name>A0A918SZK0_9GAMM</name>
<organism evidence="1 2">
    <name type="scientific">Cognatilysobacter bugurensis</name>
    <dbReference type="NCBI Taxonomy" id="543356"/>
    <lineage>
        <taxon>Bacteria</taxon>
        <taxon>Pseudomonadati</taxon>
        <taxon>Pseudomonadota</taxon>
        <taxon>Gammaproteobacteria</taxon>
        <taxon>Lysobacterales</taxon>
        <taxon>Lysobacteraceae</taxon>
        <taxon>Cognatilysobacter</taxon>
    </lineage>
</organism>
<keyword evidence="2" id="KW-1185">Reference proteome</keyword>
<dbReference type="AlphaFoldDB" id="A0A918SZK0"/>
<dbReference type="InterPro" id="IPR029063">
    <property type="entry name" value="SAM-dependent_MTases_sf"/>
</dbReference>
<reference evidence="1" key="1">
    <citation type="journal article" date="2014" name="Int. J. Syst. Evol. Microbiol.">
        <title>Complete genome sequence of Corynebacterium casei LMG S-19264T (=DSM 44701T), isolated from a smear-ripened cheese.</title>
        <authorList>
            <consortium name="US DOE Joint Genome Institute (JGI-PGF)"/>
            <person name="Walter F."/>
            <person name="Albersmeier A."/>
            <person name="Kalinowski J."/>
            <person name="Ruckert C."/>
        </authorList>
    </citation>
    <scope>NUCLEOTIDE SEQUENCE</scope>
    <source>
        <strain evidence="1">KCTC 23077</strain>
    </source>
</reference>
<keyword evidence="1" id="KW-0808">Transferase</keyword>
<accession>A0A918SZK0</accession>
<dbReference type="EMBL" id="BMYD01000002">
    <property type="protein sequence ID" value="GHA78660.1"/>
    <property type="molecule type" value="Genomic_DNA"/>
</dbReference>
<protein>
    <submittedName>
        <fullName evidence="1">Methyltransferase</fullName>
    </submittedName>
</protein>
<keyword evidence="1" id="KW-0489">Methyltransferase</keyword>